<evidence type="ECO:0000313" key="5">
    <source>
        <dbReference type="Proteomes" id="UP000298138"/>
    </source>
</evidence>
<name>A0A4S2N7F2_9PEZI</name>
<dbReference type="InterPro" id="IPR029026">
    <property type="entry name" value="tRNA_m1G_MTases_N"/>
</dbReference>
<reference evidence="4 5" key="1">
    <citation type="submission" date="2019-04" db="EMBL/GenBank/DDBJ databases">
        <title>Comparative genomics and transcriptomics to analyze fruiting body development in filamentous ascomycetes.</title>
        <authorList>
            <consortium name="DOE Joint Genome Institute"/>
            <person name="Lutkenhaus R."/>
            <person name="Traeger S."/>
            <person name="Breuer J."/>
            <person name="Kuo A."/>
            <person name="Lipzen A."/>
            <person name="Pangilinan J."/>
            <person name="Dilworth D."/>
            <person name="Sandor L."/>
            <person name="Poggeler S."/>
            <person name="Barry K."/>
            <person name="Grigoriev I.V."/>
            <person name="Nowrousian M."/>
        </authorList>
    </citation>
    <scope>NUCLEOTIDE SEQUENCE [LARGE SCALE GENOMIC DNA]</scope>
    <source>
        <strain evidence="4 5">CBS 389.68</strain>
    </source>
</reference>
<dbReference type="GO" id="GO:0016423">
    <property type="term" value="F:tRNA (guanine) methyltransferase activity"/>
    <property type="evidence" value="ECO:0007669"/>
    <property type="project" value="InterPro"/>
</dbReference>
<dbReference type="GO" id="GO:0030488">
    <property type="term" value="P:tRNA methylation"/>
    <property type="evidence" value="ECO:0007669"/>
    <property type="project" value="InterPro"/>
</dbReference>
<dbReference type="GO" id="GO:0003723">
    <property type="term" value="F:RNA binding"/>
    <property type="evidence" value="ECO:0007669"/>
    <property type="project" value="InterPro"/>
</dbReference>
<dbReference type="OrthoDB" id="241340at2759"/>
<accession>A0A4S2N7F2</accession>
<dbReference type="CDD" id="cd18091">
    <property type="entry name" value="SpoU-like_TRM3-like"/>
    <property type="match status" value="1"/>
</dbReference>
<evidence type="ECO:0000259" key="3">
    <source>
        <dbReference type="Pfam" id="PF00588"/>
    </source>
</evidence>
<dbReference type="PANTHER" id="PTHR12029:SF11">
    <property type="entry name" value="METHYLTRANSFERASE TARBP1-RELATED"/>
    <property type="match status" value="1"/>
</dbReference>
<evidence type="ECO:0000256" key="1">
    <source>
        <dbReference type="ARBA" id="ARBA00022603"/>
    </source>
</evidence>
<organism evidence="4 5">
    <name type="scientific">Ascodesmis nigricans</name>
    <dbReference type="NCBI Taxonomy" id="341454"/>
    <lineage>
        <taxon>Eukaryota</taxon>
        <taxon>Fungi</taxon>
        <taxon>Dikarya</taxon>
        <taxon>Ascomycota</taxon>
        <taxon>Pezizomycotina</taxon>
        <taxon>Pezizomycetes</taxon>
        <taxon>Pezizales</taxon>
        <taxon>Ascodesmidaceae</taxon>
        <taxon>Ascodesmis</taxon>
    </lineage>
</organism>
<dbReference type="InterPro" id="IPR044748">
    <property type="entry name" value="Trm3/TARBP1_C"/>
</dbReference>
<keyword evidence="5" id="KW-1185">Reference proteome</keyword>
<evidence type="ECO:0000313" key="4">
    <source>
        <dbReference type="EMBL" id="TGZ85278.1"/>
    </source>
</evidence>
<dbReference type="FunCoup" id="A0A4S2N7F2">
    <property type="interactions" value="155"/>
</dbReference>
<proteinExistence type="predicted"/>
<dbReference type="EMBL" id="ML220112">
    <property type="protein sequence ID" value="TGZ85278.1"/>
    <property type="molecule type" value="Genomic_DNA"/>
</dbReference>
<dbReference type="InterPro" id="IPR001537">
    <property type="entry name" value="SpoU_MeTrfase"/>
</dbReference>
<dbReference type="InterPro" id="IPR045330">
    <property type="entry name" value="TRM3/TARBP1"/>
</dbReference>
<gene>
    <name evidence="4" type="ORF">EX30DRAFT_337660</name>
</gene>
<dbReference type="InterPro" id="IPR029028">
    <property type="entry name" value="Alpha/beta_knot_MTases"/>
</dbReference>
<dbReference type="PANTHER" id="PTHR12029">
    <property type="entry name" value="RNA METHYLTRANSFERASE"/>
    <property type="match status" value="1"/>
</dbReference>
<dbReference type="SUPFAM" id="SSF75217">
    <property type="entry name" value="alpha/beta knot"/>
    <property type="match status" value="1"/>
</dbReference>
<keyword evidence="2" id="KW-0808">Transferase</keyword>
<dbReference type="SUPFAM" id="SSF48371">
    <property type="entry name" value="ARM repeat"/>
    <property type="match status" value="1"/>
</dbReference>
<dbReference type="InParanoid" id="A0A4S2N7F2"/>
<dbReference type="Proteomes" id="UP000298138">
    <property type="component" value="Unassembled WGS sequence"/>
</dbReference>
<dbReference type="InterPro" id="IPR016024">
    <property type="entry name" value="ARM-type_fold"/>
</dbReference>
<dbReference type="Gene3D" id="3.40.1280.10">
    <property type="match status" value="1"/>
</dbReference>
<feature type="domain" description="tRNA/rRNA methyltransferase SpoU type" evidence="3">
    <location>
        <begin position="1376"/>
        <end position="1529"/>
    </location>
</feature>
<keyword evidence="1" id="KW-0489">Methyltransferase</keyword>
<dbReference type="STRING" id="341454.A0A4S2N7F2"/>
<dbReference type="Pfam" id="PF00588">
    <property type="entry name" value="SpoU_methylase"/>
    <property type="match status" value="1"/>
</dbReference>
<evidence type="ECO:0000256" key="2">
    <source>
        <dbReference type="ARBA" id="ARBA00022679"/>
    </source>
</evidence>
<sequence length="1536" mass="170692">MAATDIYESIARSIVSSACSAAQSISIGPLLAAELERNPQGADALQVARTLRQVLQVERESDEKEKARKILHAYTASLLQSPSAIPNHERLGLVAALCDDQLLMKLLNETVQALKAALQFAAEAHPTSDDAFAVNLIQILAGYLPSSFSPIDQTQAPNSTSSGGETGVPQHGKLLEFWNMLFTTEHWRSFSPGSLRPVADQLPALLLMTSGLRDEKIATAALGVMGALVRSSSMNLDIHASEMIWKAVRPLLSASVHVDAVLTLWLRWIDAENPIVQPQLEVLQSEEYWMFIQTGLATGFSERRKYAMYLLMNSLSKIPQGHKIDTRIMKLPNGPTNKTKTTWAKYTTLLEITSLSTSPNQLRDAMPDIKRLLDSSSDIPASWMVILVALGFQSGSSSVQRTMWEFITELEGRQLAKLFGEIEGRRFLRDILLPYSSTGNLFNVRISNPSHCGHGLNLSNFLQRLLKSLDHSAKECAMVLLENLDTRADALFPPARIFILKGLCDGVKDIKFLEQNYLDRLVGIARMRRAAKLKVDIAISAILRLILHADVEMLGLDAVLGCVAEVALDKLYLMTPDYVDALSQHLNSLGTEKVIPHLESVIRSTTDMNISSEGPTMNALYKEVVSLLVLGYTDKTSEFFKEWRSQSLLAYDVNRLRVMTLLASAQNIYPRIFTMLVGSADNALQPFAEFAANRVAPEHRPYLVQYLHALGSDSRVLGCVQPGLRCEQESALLKTARLTWGAIKNWDSASATTEWKVMSKLAYLCSESYRIMNTTNTVVSSPSFEELLKILSTVSAPTLGQNKHDNLDMTSGFEKYTASLFQLLQLTVLNTAPENISSTLVATTLDMLPKFLRFMEHESVLMAINFIISLATKVPGTLKAYPNLPERIQQLWEIADVSNRADTAKVNHAFISMLLHANILGLTSENEDMSEAVTSTITVLFEKAVGKRSIRPKISKALRDAFLAAPDTITRCNWLIDVILHLIEMPTIAKDPDFYLEEAIAGIFDELMPFESDDTPHSLQENHYQLYNGDPELFSRVYACDLLSRMNPGNTAQSEFVHEVRNRLFEPWKKNFLGMQVYVAWKKASALQTLVLTENFVARERAEGFLDELFEMCLAHEPHPRYRFQMEWIVALCFIRHPELRDKLWSYARSVAIGNPKLMSSVIKVGLMVARELSSQYQEEFFTELVYTVLPLTSNSKAGLRHHAIAMVLELWEDANRFNFTVLTSNPIFSRIYTAIVGSTFYKEHADQKDFRTFNPKENLSFAGIFAGSYLQGGDEVQTVPPMMFEAATTGVSDSPSSIPVFTTSQIEQLSKTSTSTTIPAGKVEYKATLSSDLLAAASPTPLQTKSQSWDVSSLLRTSTSSQPSTTPTPSSTYQVILVASLIDKPVNLGGLSRVSEIMGVSTLIVSDLALTKKPDFLSTSVHSESWLPMEEVKIDGVPEYLRKVRTQGWEIVGIEQTDSSVILGKDEVASGDGKHGRRFGGKTVLVLGTERFGMPPEVLTEMDWCVEIPQVGVTRSMNVQTAAAVVLFEWRRQVG</sequence>
<protein>
    <recommendedName>
        <fullName evidence="3">tRNA/rRNA methyltransferase SpoU type domain-containing protein</fullName>
    </recommendedName>
</protein>